<evidence type="ECO:0000256" key="2">
    <source>
        <dbReference type="ARBA" id="ARBA00012637"/>
    </source>
</evidence>
<dbReference type="EMBL" id="JAVRHK010000002">
    <property type="protein sequence ID" value="MDT0675629.1"/>
    <property type="molecule type" value="Genomic_DNA"/>
</dbReference>
<name>A0ABU3D255_9FLAO</name>
<dbReference type="InterPro" id="IPR023753">
    <property type="entry name" value="FAD/NAD-binding_dom"/>
</dbReference>
<keyword evidence="9" id="KW-0812">Transmembrane</keyword>
<dbReference type="Gene3D" id="3.50.50.100">
    <property type="match status" value="1"/>
</dbReference>
<keyword evidence="9" id="KW-1133">Transmembrane helix</keyword>
<organism evidence="12 13">
    <name type="scientific">Autumnicola musiva</name>
    <dbReference type="NCBI Taxonomy" id="3075589"/>
    <lineage>
        <taxon>Bacteria</taxon>
        <taxon>Pseudomonadati</taxon>
        <taxon>Bacteroidota</taxon>
        <taxon>Flavobacteriia</taxon>
        <taxon>Flavobacteriales</taxon>
        <taxon>Flavobacteriaceae</taxon>
        <taxon>Autumnicola</taxon>
    </lineage>
</organism>
<feature type="domain" description="FAD/NAD(P)-binding" evidence="10">
    <location>
        <begin position="4"/>
        <end position="324"/>
    </location>
</feature>
<keyword evidence="5" id="KW-0809">Transit peptide</keyword>
<dbReference type="EC" id="1.6.5.9" evidence="2"/>
<keyword evidence="13" id="KW-1185">Reference proteome</keyword>
<reference evidence="12 13" key="1">
    <citation type="submission" date="2023-09" db="EMBL/GenBank/DDBJ databases">
        <authorList>
            <person name="Rey-Velasco X."/>
        </authorList>
    </citation>
    <scope>NUCLEOTIDE SEQUENCE [LARGE SCALE GENOMIC DNA]</scope>
    <source>
        <strain evidence="12 13">F117</strain>
    </source>
</reference>
<dbReference type="PRINTS" id="PR00411">
    <property type="entry name" value="PNDRDTASEI"/>
</dbReference>
<evidence type="ECO:0000259" key="11">
    <source>
        <dbReference type="Pfam" id="PF22366"/>
    </source>
</evidence>
<dbReference type="InterPro" id="IPR036188">
    <property type="entry name" value="FAD/NAD-bd_sf"/>
</dbReference>
<dbReference type="PANTHER" id="PTHR43706:SF47">
    <property type="entry name" value="EXTERNAL NADH-UBIQUINONE OXIDOREDUCTASE 1, MITOCHONDRIAL-RELATED"/>
    <property type="match status" value="1"/>
</dbReference>
<comment type="caution">
    <text evidence="12">The sequence shown here is derived from an EMBL/GenBank/DDBJ whole genome shotgun (WGS) entry which is preliminary data.</text>
</comment>
<keyword evidence="7" id="KW-0520">NAD</keyword>
<evidence type="ECO:0000313" key="12">
    <source>
        <dbReference type="EMBL" id="MDT0675629.1"/>
    </source>
</evidence>
<dbReference type="Pfam" id="PF22366">
    <property type="entry name" value="NDH2_C"/>
    <property type="match status" value="1"/>
</dbReference>
<keyword evidence="9" id="KW-0472">Membrane</keyword>
<dbReference type="RefSeq" id="WP_311502032.1">
    <property type="nucleotide sequence ID" value="NZ_JAVRHK010000002.1"/>
</dbReference>
<sequence length="438" mass="49702">MQKRVIIIGGGFAGINLAKCLAGDSQFKVTLVDKNNYNFFPPLLYQVSTGYLDPSSITYPIRNLFRGKKNFHFWMGDLQEVVPQQKKVILDNGELPYDYLIMATGTQTNFFGLEQLKNHAIPMKTLEDALSMRNVLLQRLEAASRIKDRSERLPWLTMVIGGGGPTGVEISGMFAELRNNTIRKEFPELQDAGARIYLVNGGNELLSPMSKKSQEYALKSLQEMGVEVMLNTRIIDYDGEKVSLKNGKYIRSKNLIWATGVTGIIFKGIPSEAYARGNRLKVNEINKVEGVDSIFSIGDSCIQYTDPAFPEGHPQLAQVAIQQGKNLAKNFKKIEKGEHPKAFRYNDKGSMAIIGSIKAVADIPKPKLHLSGFIAWFIWLFIHLFSLINYRNRIRTFYNWSIEYFTKNQDLRLIIRPSKSVARQEIHETKSEKEHSRI</sequence>
<evidence type="ECO:0000313" key="13">
    <source>
        <dbReference type="Proteomes" id="UP001262582"/>
    </source>
</evidence>
<evidence type="ECO:0000259" key="10">
    <source>
        <dbReference type="Pfam" id="PF07992"/>
    </source>
</evidence>
<dbReference type="InterPro" id="IPR054585">
    <property type="entry name" value="NDH2-like_C"/>
</dbReference>
<dbReference type="Pfam" id="PF07992">
    <property type="entry name" value="Pyr_redox_2"/>
    <property type="match status" value="1"/>
</dbReference>
<comment type="catalytic activity">
    <reaction evidence="8">
        <text>a quinone + NADH + H(+) = a quinol + NAD(+)</text>
        <dbReference type="Rhea" id="RHEA:46160"/>
        <dbReference type="ChEBI" id="CHEBI:15378"/>
        <dbReference type="ChEBI" id="CHEBI:24646"/>
        <dbReference type="ChEBI" id="CHEBI:57540"/>
        <dbReference type="ChEBI" id="CHEBI:57945"/>
        <dbReference type="ChEBI" id="CHEBI:132124"/>
        <dbReference type="EC" id="1.6.5.9"/>
    </reaction>
</comment>
<keyword evidence="4" id="KW-0274">FAD</keyword>
<dbReference type="PANTHER" id="PTHR43706">
    <property type="entry name" value="NADH DEHYDROGENASE"/>
    <property type="match status" value="1"/>
</dbReference>
<keyword evidence="3" id="KW-0285">Flavoprotein</keyword>
<evidence type="ECO:0000256" key="5">
    <source>
        <dbReference type="ARBA" id="ARBA00022946"/>
    </source>
</evidence>
<dbReference type="InterPro" id="IPR045024">
    <property type="entry name" value="NDH-2"/>
</dbReference>
<evidence type="ECO:0000256" key="6">
    <source>
        <dbReference type="ARBA" id="ARBA00023002"/>
    </source>
</evidence>
<dbReference type="SUPFAM" id="SSF51905">
    <property type="entry name" value="FAD/NAD(P)-binding domain"/>
    <property type="match status" value="2"/>
</dbReference>
<evidence type="ECO:0000256" key="1">
    <source>
        <dbReference type="ARBA" id="ARBA00005272"/>
    </source>
</evidence>
<accession>A0ABU3D255</accession>
<protein>
    <recommendedName>
        <fullName evidence="2">NADH:ubiquinone reductase (non-electrogenic)</fullName>
        <ecNumber evidence="2">1.6.5.9</ecNumber>
    </recommendedName>
</protein>
<keyword evidence="6 12" id="KW-0560">Oxidoreductase</keyword>
<evidence type="ECO:0000256" key="8">
    <source>
        <dbReference type="ARBA" id="ARBA00047599"/>
    </source>
</evidence>
<dbReference type="Proteomes" id="UP001262582">
    <property type="component" value="Unassembled WGS sequence"/>
</dbReference>
<dbReference type="GO" id="GO:0016491">
    <property type="term" value="F:oxidoreductase activity"/>
    <property type="evidence" value="ECO:0007669"/>
    <property type="project" value="UniProtKB-KW"/>
</dbReference>
<evidence type="ECO:0000256" key="9">
    <source>
        <dbReference type="SAM" id="Phobius"/>
    </source>
</evidence>
<dbReference type="PRINTS" id="PR00368">
    <property type="entry name" value="FADPNR"/>
</dbReference>
<comment type="similarity">
    <text evidence="1">Belongs to the NADH dehydrogenase family.</text>
</comment>
<proteinExistence type="inferred from homology"/>
<feature type="transmembrane region" description="Helical" evidence="9">
    <location>
        <begin position="368"/>
        <end position="388"/>
    </location>
</feature>
<evidence type="ECO:0000256" key="4">
    <source>
        <dbReference type="ARBA" id="ARBA00022827"/>
    </source>
</evidence>
<gene>
    <name evidence="12" type="ORF">RM539_03415</name>
</gene>
<evidence type="ECO:0000256" key="7">
    <source>
        <dbReference type="ARBA" id="ARBA00023027"/>
    </source>
</evidence>
<evidence type="ECO:0000256" key="3">
    <source>
        <dbReference type="ARBA" id="ARBA00022630"/>
    </source>
</evidence>
<feature type="domain" description="External alternative NADH-ubiquinone oxidoreductase-like C-terminal" evidence="11">
    <location>
        <begin position="348"/>
        <end position="405"/>
    </location>
</feature>